<dbReference type="RefSeq" id="WP_350402937.1">
    <property type="nucleotide sequence ID" value="NZ_JBELOE010000277.1"/>
</dbReference>
<accession>A0ABV1RLT6</accession>
<dbReference type="Pfam" id="PF07277">
    <property type="entry name" value="SapC"/>
    <property type="match status" value="1"/>
</dbReference>
<name>A0ABV1RLT6_9ALTE</name>
<keyword evidence="2" id="KW-1185">Reference proteome</keyword>
<dbReference type="Proteomes" id="UP001467690">
    <property type="component" value="Unassembled WGS sequence"/>
</dbReference>
<protein>
    <submittedName>
        <fullName evidence="1">SapC family protein</fullName>
    </submittedName>
</protein>
<evidence type="ECO:0000313" key="2">
    <source>
        <dbReference type="Proteomes" id="UP001467690"/>
    </source>
</evidence>
<organism evidence="1 2">
    <name type="scientific">Catenovulum sediminis</name>
    <dbReference type="NCBI Taxonomy" id="1740262"/>
    <lineage>
        <taxon>Bacteria</taxon>
        <taxon>Pseudomonadati</taxon>
        <taxon>Pseudomonadota</taxon>
        <taxon>Gammaproteobacteria</taxon>
        <taxon>Alteromonadales</taxon>
        <taxon>Alteromonadaceae</taxon>
        <taxon>Catenovulum</taxon>
    </lineage>
</organism>
<dbReference type="EMBL" id="JBELOE010000277">
    <property type="protein sequence ID" value="MER2493907.1"/>
    <property type="molecule type" value="Genomic_DNA"/>
</dbReference>
<gene>
    <name evidence="1" type="ORF">ABS311_18690</name>
</gene>
<dbReference type="InterPro" id="IPR010836">
    <property type="entry name" value="SapC"/>
</dbReference>
<comment type="caution">
    <text evidence="1">The sequence shown here is derived from an EMBL/GenBank/DDBJ whole genome shotgun (WGS) entry which is preliminary data.</text>
</comment>
<evidence type="ECO:0000313" key="1">
    <source>
        <dbReference type="EMBL" id="MER2493907.1"/>
    </source>
</evidence>
<reference evidence="1 2" key="1">
    <citation type="submission" date="2024-06" db="EMBL/GenBank/DDBJ databases">
        <authorList>
            <person name="Chen R.Y."/>
        </authorList>
    </citation>
    <scope>NUCLEOTIDE SEQUENCE [LARGE SCALE GENOMIC DNA]</scope>
    <source>
        <strain evidence="1 2">D2</strain>
    </source>
</reference>
<sequence length="243" mass="27426">MSSTNNNIVALNPEHHRNIRIKSELIEQHGSQLHLVPAVLSEFIKLAVHYPIVITKNSQTGQFMCSAMLGLSQGENLFWQADKWNAVYVPLQVRRQPFFVGQEKEEGADQARFVLCIDENSPAISQTEGQALFDDAGEETEFFKNSRSIISEILQGEPLTRDFLTHLERLDLIEAISLDITLANQQQMKINGLYTISQDKLADLDAEQLKQLQTKGYLGPAYCLAHSVAQIYALIDRKNQQLT</sequence>
<proteinExistence type="predicted"/>